<accession>A0A921H5S0</accession>
<comment type="caution">
    <text evidence="1">The sequence shown here is derived from an EMBL/GenBank/DDBJ whole genome shotgun (WGS) entry which is preliminary data.</text>
</comment>
<proteinExistence type="predicted"/>
<dbReference type="Gene3D" id="3.40.30.10">
    <property type="entry name" value="Glutaredoxin"/>
    <property type="match status" value="1"/>
</dbReference>
<sequence>MRKIVCIVTCMLYCCVSFSQKEMCFENVSLQEALMKARQENKPLFVYCYTSYGLSMYMSDKVLKDKKVTDLLSSKFICVCVNCEVDGIKVVEDVLKYNLKITPVFLIVRPDGAIQHKMPAIKGVDNFIHQIELGLNQNTCWESKHQRYLDGAMSKKELVDYYLLLKHLGEKEARVAYEKLNILLTDEDRVQANFWNLTFESEYNSVEFKFLLANLFVFKQNVGDEEVENFVFSHCKRAVNHYYGLLMTNFLQDMEKAKLAFKELISYISCLDVKNKDHLLDQVMILNYYSEGDMSQVLNVLDTVLGTDADQTTMAMGIRLVERKGNKEDLQRIIAFEDDLLAKSPEKSRMAIQKVFDRIKGKM</sequence>
<gene>
    <name evidence="1" type="ORF">K8V05_11500</name>
</gene>
<name>A0A921H5S0_9BACT</name>
<dbReference type="EMBL" id="DYVS01000210">
    <property type="protein sequence ID" value="HJF71370.1"/>
    <property type="molecule type" value="Genomic_DNA"/>
</dbReference>
<reference evidence="1" key="2">
    <citation type="submission" date="2021-09" db="EMBL/GenBank/DDBJ databases">
        <authorList>
            <person name="Gilroy R."/>
        </authorList>
    </citation>
    <scope>NUCLEOTIDE SEQUENCE</scope>
    <source>
        <strain evidence="1">6966</strain>
    </source>
</reference>
<evidence type="ECO:0000313" key="2">
    <source>
        <dbReference type="Proteomes" id="UP000742098"/>
    </source>
</evidence>
<reference evidence="1" key="1">
    <citation type="journal article" date="2021" name="PeerJ">
        <title>Extensive microbial diversity within the chicken gut microbiome revealed by metagenomics and culture.</title>
        <authorList>
            <person name="Gilroy R."/>
            <person name="Ravi A."/>
            <person name="Getino M."/>
            <person name="Pursley I."/>
            <person name="Horton D.L."/>
            <person name="Alikhan N.F."/>
            <person name="Baker D."/>
            <person name="Gharbi K."/>
            <person name="Hall N."/>
            <person name="Watson M."/>
            <person name="Adriaenssens E.M."/>
            <person name="Foster-Nyarko E."/>
            <person name="Jarju S."/>
            <person name="Secka A."/>
            <person name="Antonio M."/>
            <person name="Oren A."/>
            <person name="Chaudhuri R.R."/>
            <person name="La Ragione R."/>
            <person name="Hildebrand F."/>
            <person name="Pallen M.J."/>
        </authorList>
    </citation>
    <scope>NUCLEOTIDE SEQUENCE</scope>
    <source>
        <strain evidence="1">6966</strain>
    </source>
</reference>
<dbReference type="InterPro" id="IPR036249">
    <property type="entry name" value="Thioredoxin-like_sf"/>
</dbReference>
<protein>
    <recommendedName>
        <fullName evidence="3">Thioredoxin domain-containing protein</fullName>
    </recommendedName>
</protein>
<evidence type="ECO:0000313" key="1">
    <source>
        <dbReference type="EMBL" id="HJF71370.1"/>
    </source>
</evidence>
<evidence type="ECO:0008006" key="3">
    <source>
        <dbReference type="Google" id="ProtNLM"/>
    </source>
</evidence>
<organism evidence="1 2">
    <name type="scientific">Butyricimonas virosa</name>
    <dbReference type="NCBI Taxonomy" id="544645"/>
    <lineage>
        <taxon>Bacteria</taxon>
        <taxon>Pseudomonadati</taxon>
        <taxon>Bacteroidota</taxon>
        <taxon>Bacteroidia</taxon>
        <taxon>Bacteroidales</taxon>
        <taxon>Odoribacteraceae</taxon>
        <taxon>Butyricimonas</taxon>
    </lineage>
</organism>
<dbReference type="AlphaFoldDB" id="A0A921H5S0"/>
<dbReference type="SUPFAM" id="SSF52833">
    <property type="entry name" value="Thioredoxin-like"/>
    <property type="match status" value="1"/>
</dbReference>
<dbReference type="Proteomes" id="UP000742098">
    <property type="component" value="Unassembled WGS sequence"/>
</dbReference>